<dbReference type="InterPro" id="IPR012001">
    <property type="entry name" value="Thiamin_PyroP_enz_TPP-bd_dom"/>
</dbReference>
<evidence type="ECO:0000256" key="9">
    <source>
        <dbReference type="ARBA" id="ARBA00048670"/>
    </source>
</evidence>
<evidence type="ECO:0000256" key="3">
    <source>
        <dbReference type="ARBA" id="ARBA00007812"/>
    </source>
</evidence>
<comment type="pathway">
    <text evidence="1">Amino-acid biosynthesis; L-isoleucine biosynthesis; L-isoleucine from 2-oxobutanoate: step 1/4.</text>
</comment>
<protein>
    <recommendedName>
        <fullName evidence="4">acetolactate synthase</fullName>
        <ecNumber evidence="4">2.2.1.6</ecNumber>
    </recommendedName>
</protein>
<accession>A0AA46P4A8</accession>
<feature type="domain" description="Thiamine pyrophosphate enzyme N-terminal TPP-binding" evidence="13">
    <location>
        <begin position="1"/>
        <end position="108"/>
    </location>
</feature>
<evidence type="ECO:0000256" key="5">
    <source>
        <dbReference type="ARBA" id="ARBA00022630"/>
    </source>
</evidence>
<dbReference type="InterPro" id="IPR045229">
    <property type="entry name" value="TPP_enz"/>
</dbReference>
<evidence type="ECO:0000256" key="8">
    <source>
        <dbReference type="ARBA" id="ARBA00023304"/>
    </source>
</evidence>
<feature type="domain" description="Thiamine pyrophosphate enzyme TPP-binding" evidence="12">
    <location>
        <begin position="381"/>
        <end position="526"/>
    </location>
</feature>
<dbReference type="GO" id="GO:0050660">
    <property type="term" value="F:flavin adenine dinucleotide binding"/>
    <property type="evidence" value="ECO:0007669"/>
    <property type="project" value="TreeGrafter"/>
</dbReference>
<dbReference type="GeneID" id="83624189"/>
<dbReference type="EC" id="2.2.1.6" evidence="4"/>
<dbReference type="GO" id="GO:0030976">
    <property type="term" value="F:thiamine pyrophosphate binding"/>
    <property type="evidence" value="ECO:0007669"/>
    <property type="project" value="InterPro"/>
</dbReference>
<comment type="similarity">
    <text evidence="3 10">Belongs to the TPP enzyme family.</text>
</comment>
<evidence type="ECO:0000313" key="14">
    <source>
        <dbReference type="EMBL" id="UYF94065.1"/>
    </source>
</evidence>
<dbReference type="EMBL" id="CP106982">
    <property type="protein sequence ID" value="UYF94065.1"/>
    <property type="molecule type" value="Genomic_DNA"/>
</dbReference>
<dbReference type="Pfam" id="PF02776">
    <property type="entry name" value="TPP_enzyme_N"/>
    <property type="match status" value="1"/>
</dbReference>
<dbReference type="GO" id="GO:0009097">
    <property type="term" value="P:isoleucine biosynthetic process"/>
    <property type="evidence" value="ECO:0007669"/>
    <property type="project" value="TreeGrafter"/>
</dbReference>
<dbReference type="RefSeq" id="WP_263508260.1">
    <property type="nucleotide sequence ID" value="NZ_CP106982.1"/>
</dbReference>
<reference evidence="14" key="1">
    <citation type="submission" date="2022-09" db="EMBL/GenBank/DDBJ databases">
        <title>The genome sequence of Rhodococcus aetherivorans N1.</title>
        <authorList>
            <person name="Jiang W."/>
        </authorList>
    </citation>
    <scope>NUCLEOTIDE SEQUENCE</scope>
    <source>
        <strain evidence="14">N1</strain>
    </source>
</reference>
<evidence type="ECO:0000256" key="10">
    <source>
        <dbReference type="RuleBase" id="RU362132"/>
    </source>
</evidence>
<dbReference type="Gene3D" id="3.40.50.970">
    <property type="match status" value="2"/>
</dbReference>
<feature type="domain" description="Thiamine pyrophosphate enzyme central" evidence="11">
    <location>
        <begin position="185"/>
        <end position="318"/>
    </location>
</feature>
<evidence type="ECO:0000256" key="6">
    <source>
        <dbReference type="ARBA" id="ARBA00022827"/>
    </source>
</evidence>
<comment type="catalytic activity">
    <reaction evidence="9">
        <text>2 pyruvate + H(+) = (2S)-2-acetolactate + CO2</text>
        <dbReference type="Rhea" id="RHEA:25249"/>
        <dbReference type="ChEBI" id="CHEBI:15361"/>
        <dbReference type="ChEBI" id="CHEBI:15378"/>
        <dbReference type="ChEBI" id="CHEBI:16526"/>
        <dbReference type="ChEBI" id="CHEBI:58476"/>
        <dbReference type="EC" id="2.2.1.6"/>
    </reaction>
</comment>
<evidence type="ECO:0000256" key="2">
    <source>
        <dbReference type="ARBA" id="ARBA00005025"/>
    </source>
</evidence>
<proteinExistence type="inferred from homology"/>
<dbReference type="Proteomes" id="UP001163947">
    <property type="component" value="Chromosome"/>
</dbReference>
<evidence type="ECO:0000259" key="13">
    <source>
        <dbReference type="Pfam" id="PF02776"/>
    </source>
</evidence>
<dbReference type="CDD" id="cd00568">
    <property type="entry name" value="TPP_enzymes"/>
    <property type="match status" value="1"/>
</dbReference>
<keyword evidence="8" id="KW-0028">Amino-acid biosynthesis</keyword>
<evidence type="ECO:0000259" key="11">
    <source>
        <dbReference type="Pfam" id="PF00205"/>
    </source>
</evidence>
<dbReference type="SUPFAM" id="SSF52518">
    <property type="entry name" value="Thiamin diphosphate-binding fold (THDP-binding)"/>
    <property type="match status" value="2"/>
</dbReference>
<dbReference type="CDD" id="cd07035">
    <property type="entry name" value="TPP_PYR_POX_like"/>
    <property type="match status" value="1"/>
</dbReference>
<gene>
    <name evidence="14" type="ORF">OCS65_27215</name>
</gene>
<dbReference type="Gene3D" id="3.40.50.1220">
    <property type="entry name" value="TPP-binding domain"/>
    <property type="match status" value="1"/>
</dbReference>
<keyword evidence="8" id="KW-0100">Branched-chain amino acid biosynthesis</keyword>
<evidence type="ECO:0000256" key="7">
    <source>
        <dbReference type="ARBA" id="ARBA00023052"/>
    </source>
</evidence>
<evidence type="ECO:0000259" key="12">
    <source>
        <dbReference type="Pfam" id="PF02775"/>
    </source>
</evidence>
<evidence type="ECO:0000256" key="4">
    <source>
        <dbReference type="ARBA" id="ARBA00013145"/>
    </source>
</evidence>
<keyword evidence="7 10" id="KW-0786">Thiamine pyrophosphate</keyword>
<dbReference type="Pfam" id="PF00205">
    <property type="entry name" value="TPP_enzyme_M"/>
    <property type="match status" value="1"/>
</dbReference>
<dbReference type="PANTHER" id="PTHR18968:SF167">
    <property type="entry name" value="ACETOLACTATE SYNTHASE LARGE SUBUNIT ILVB2-RELATED"/>
    <property type="match status" value="1"/>
</dbReference>
<keyword evidence="6" id="KW-0274">FAD</keyword>
<dbReference type="InterPro" id="IPR011766">
    <property type="entry name" value="TPP_enzyme_TPP-bd"/>
</dbReference>
<dbReference type="GO" id="GO:0000287">
    <property type="term" value="F:magnesium ion binding"/>
    <property type="evidence" value="ECO:0007669"/>
    <property type="project" value="InterPro"/>
</dbReference>
<organism evidence="14 15">
    <name type="scientific">Rhodococcus aetherivorans</name>
    <dbReference type="NCBI Taxonomy" id="191292"/>
    <lineage>
        <taxon>Bacteria</taxon>
        <taxon>Bacillati</taxon>
        <taxon>Actinomycetota</taxon>
        <taxon>Actinomycetes</taxon>
        <taxon>Mycobacteriales</taxon>
        <taxon>Nocardiaceae</taxon>
        <taxon>Rhodococcus</taxon>
    </lineage>
</organism>
<dbReference type="GO" id="GO:0009099">
    <property type="term" value="P:L-valine biosynthetic process"/>
    <property type="evidence" value="ECO:0007669"/>
    <property type="project" value="TreeGrafter"/>
</dbReference>
<dbReference type="AlphaFoldDB" id="A0AA46P4A8"/>
<sequence length="546" mass="56351">MKTYQLAALALSELGVGTVFGLMGDANLAYLGDFVENHGGEFVAAVAEGGAVSMADGYARMTGGVGVASVTHGPAVTNCTTALVEAVRSRSAVLLLTGSTPDVRDHFQDFDLEGFARLAGAEYRRVRQAAAVGADIAEALSRVATTRTPLVLDLPYDLLEVAATGESPRAVPSPPVPGAPAADLVDDALAALLGSARPLILAGRGAVGSGARDDILRLARALDAPVMTTLLAKDLFAGEPENLGIHGSLSHAVAIEELGRIDCVLVVGAALSSFTTDNTALLAGKFVIQIDDRSDAFGRFAPVDLPITGDAAKVMHALCKRLAEADAPAPSGRRVTQLAEAVRALEQKGYHSISGGGTVDMRDAMARLAALLPPGSQVVTDIGRFSTAAWKYLPVEPGRFTVPGAFGSIGLGIATAVGAAASHRDVPTVCVVGDGGAMMGLTELSTAVRHHLPVVLVVLDDHCYGAEYLKLAGLGLKPAHSEVEWPGFAETARALGARAVTVREVDEFAQVAALIEKGNYPLVVEVKADPARRRPHVATAAAGRAH</sequence>
<dbReference type="GO" id="GO:0003984">
    <property type="term" value="F:acetolactate synthase activity"/>
    <property type="evidence" value="ECO:0007669"/>
    <property type="project" value="UniProtKB-EC"/>
</dbReference>
<keyword evidence="5" id="KW-0285">Flavoprotein</keyword>
<evidence type="ECO:0000256" key="1">
    <source>
        <dbReference type="ARBA" id="ARBA00004974"/>
    </source>
</evidence>
<dbReference type="Pfam" id="PF02775">
    <property type="entry name" value="TPP_enzyme_C"/>
    <property type="match status" value="1"/>
</dbReference>
<dbReference type="InterPro" id="IPR029061">
    <property type="entry name" value="THDP-binding"/>
</dbReference>
<evidence type="ECO:0000313" key="15">
    <source>
        <dbReference type="Proteomes" id="UP001163947"/>
    </source>
</evidence>
<dbReference type="SUPFAM" id="SSF52467">
    <property type="entry name" value="DHS-like NAD/FAD-binding domain"/>
    <property type="match status" value="1"/>
</dbReference>
<dbReference type="InterPro" id="IPR029035">
    <property type="entry name" value="DHS-like_NAD/FAD-binding_dom"/>
</dbReference>
<comment type="pathway">
    <text evidence="2">Amino-acid biosynthesis; L-valine biosynthesis; L-valine from pyruvate: step 1/4.</text>
</comment>
<dbReference type="GO" id="GO:0005948">
    <property type="term" value="C:acetolactate synthase complex"/>
    <property type="evidence" value="ECO:0007669"/>
    <property type="project" value="TreeGrafter"/>
</dbReference>
<name>A0AA46P4A8_9NOCA</name>
<dbReference type="InterPro" id="IPR012000">
    <property type="entry name" value="Thiamin_PyroP_enz_cen_dom"/>
</dbReference>
<dbReference type="PANTHER" id="PTHR18968">
    <property type="entry name" value="THIAMINE PYROPHOSPHATE ENZYMES"/>
    <property type="match status" value="1"/>
</dbReference>